<evidence type="ECO:0000313" key="4">
    <source>
        <dbReference type="Proteomes" id="UP000425422"/>
    </source>
</evidence>
<evidence type="ECO:0000313" key="2">
    <source>
        <dbReference type="EMBL" id="QGQ62353.1"/>
    </source>
</evidence>
<organism evidence="2 4">
    <name type="scientific">Fowl aviadenovirus C</name>
    <dbReference type="NCBI Taxonomy" id="190063"/>
    <lineage>
        <taxon>Viruses</taxon>
        <taxon>Varidnaviria</taxon>
        <taxon>Bamfordvirae</taxon>
        <taxon>Preplasmiviricota</taxon>
        <taxon>Polisuviricotina</taxon>
        <taxon>Pharingeaviricetes</taxon>
        <taxon>Rowavirales</taxon>
        <taxon>Adenoviridae</taxon>
        <taxon>Aviadenovirus</taxon>
        <taxon>Aviadenovirus hydropericardii</taxon>
    </lineage>
</organism>
<feature type="region of interest" description="Disordered" evidence="1">
    <location>
        <begin position="73"/>
        <end position="93"/>
    </location>
</feature>
<sequence>MYVAQKLISVKSVQIQYRQSQVIFYHPLNLFLMEHDRLPRWGYQYTERTTPAFHFKTASANQGQNVLEIVISSSQHSHQNHPPRTRNPTHRFSTQRHDLTADRGFYLQHGLEEQINNNGSFTRLRHSLSECATSYHGIT</sequence>
<dbReference type="EMBL" id="MK572850">
    <property type="protein sequence ID" value="QGQ62403.1"/>
    <property type="molecule type" value="Genomic_DNA"/>
</dbReference>
<name>A0A650BYA0_9ADEN</name>
<protein>
    <submittedName>
        <fullName evidence="2">ORF42</fullName>
    </submittedName>
</protein>
<dbReference type="EMBL" id="MK572849">
    <property type="protein sequence ID" value="QGQ62353.1"/>
    <property type="molecule type" value="Genomic_DNA"/>
</dbReference>
<evidence type="ECO:0000313" key="5">
    <source>
        <dbReference type="Proteomes" id="UP000427417"/>
    </source>
</evidence>
<evidence type="ECO:0000313" key="3">
    <source>
        <dbReference type="EMBL" id="QGQ62403.1"/>
    </source>
</evidence>
<feature type="compositionally biased region" description="Basic residues" evidence="1">
    <location>
        <begin position="78"/>
        <end position="89"/>
    </location>
</feature>
<evidence type="ECO:0000256" key="1">
    <source>
        <dbReference type="SAM" id="MobiDB-lite"/>
    </source>
</evidence>
<reference evidence="4 5" key="1">
    <citation type="journal article" date="2019" name="Viruses">
        <title>Fowl Adenovirus (FAdV) Recombination with Intertypic Crossovers in Genomes of FAdV-D and FAdV-E, Displaying Hybrid Serological Phenotypes.</title>
        <authorList>
            <person name="Schachner A."/>
            <person name="Gonzalez G."/>
            <person name="Endler L."/>
            <person name="Ito K."/>
            <person name="Hess M."/>
        </authorList>
    </citation>
    <scope>NUCLEOTIDE SEQUENCE [LARGE SCALE GENOMIC DNA]</scope>
    <source>
        <strain evidence="2 4">AG234-CORR</strain>
        <strain evidence="3 5">INT4-ATTENUATED-AG234</strain>
    </source>
</reference>
<proteinExistence type="predicted"/>
<dbReference type="Proteomes" id="UP000427417">
    <property type="component" value="Segment"/>
</dbReference>
<dbReference type="Proteomes" id="UP000425422">
    <property type="component" value="Segment"/>
</dbReference>
<accession>A0A650BYA0</accession>